<protein>
    <submittedName>
        <fullName evidence="11">Fur family ferric uptake transcriptional regulator/Fur family peroxide stress response transcriptional regulator</fullName>
    </submittedName>
</protein>
<dbReference type="RefSeq" id="WP_113920238.1">
    <property type="nucleotide sequence ID" value="NZ_QNRX01000006.1"/>
</dbReference>
<dbReference type="Gene3D" id="1.10.10.10">
    <property type="entry name" value="Winged helix-like DNA-binding domain superfamily/Winged helix DNA-binding domain"/>
    <property type="match status" value="1"/>
</dbReference>
<keyword evidence="5 10" id="KW-0479">Metal-binding</keyword>
<dbReference type="GO" id="GO:1900376">
    <property type="term" value="P:regulation of secondary metabolite biosynthetic process"/>
    <property type="evidence" value="ECO:0007669"/>
    <property type="project" value="TreeGrafter"/>
</dbReference>
<dbReference type="Proteomes" id="UP000253490">
    <property type="component" value="Unassembled WGS sequence"/>
</dbReference>
<gene>
    <name evidence="11" type="ORF">DES36_1069</name>
</gene>
<name>A0A366I8W6_9FIRM</name>
<dbReference type="OrthoDB" id="8659436at2"/>
<dbReference type="InterPro" id="IPR036390">
    <property type="entry name" value="WH_DNA-bd_sf"/>
</dbReference>
<evidence type="ECO:0000256" key="3">
    <source>
        <dbReference type="ARBA" id="ARBA00022490"/>
    </source>
</evidence>
<keyword evidence="12" id="KW-1185">Reference proteome</keyword>
<feature type="binding site" evidence="10">
    <location>
        <position position="93"/>
    </location>
    <ligand>
        <name>Zn(2+)</name>
        <dbReference type="ChEBI" id="CHEBI:29105"/>
    </ligand>
</feature>
<keyword evidence="3" id="KW-0963">Cytoplasm</keyword>
<dbReference type="FunFam" id="1.10.10.10:FF:000007">
    <property type="entry name" value="Ferric uptake regulation protein"/>
    <property type="match status" value="1"/>
</dbReference>
<evidence type="ECO:0000256" key="9">
    <source>
        <dbReference type="ARBA" id="ARBA00023163"/>
    </source>
</evidence>
<keyword evidence="6 10" id="KW-0862">Zinc</keyword>
<dbReference type="GO" id="GO:0045892">
    <property type="term" value="P:negative regulation of DNA-templated transcription"/>
    <property type="evidence" value="ECO:0007669"/>
    <property type="project" value="TreeGrafter"/>
</dbReference>
<evidence type="ECO:0000256" key="4">
    <source>
        <dbReference type="ARBA" id="ARBA00022491"/>
    </source>
</evidence>
<evidence type="ECO:0000313" key="12">
    <source>
        <dbReference type="Proteomes" id="UP000253490"/>
    </source>
</evidence>
<evidence type="ECO:0000256" key="10">
    <source>
        <dbReference type="PIRSR" id="PIRSR602481-1"/>
    </source>
</evidence>
<dbReference type="EMBL" id="QNRX01000006">
    <property type="protein sequence ID" value="RBP65900.1"/>
    <property type="molecule type" value="Genomic_DNA"/>
</dbReference>
<dbReference type="GO" id="GO:0008270">
    <property type="term" value="F:zinc ion binding"/>
    <property type="evidence" value="ECO:0007669"/>
    <property type="project" value="TreeGrafter"/>
</dbReference>
<dbReference type="Pfam" id="PF01475">
    <property type="entry name" value="FUR"/>
    <property type="match status" value="1"/>
</dbReference>
<keyword evidence="8" id="KW-0238">DNA-binding</keyword>
<sequence>MDLKNYLGSKNIKPSYPRIRIYEYLSKHHTHPTVDEIYLSLLQEMPTLSKTTIYNTLKIFIEKGLVKLVTIEDNETRYDVDTNNHGHFKCENCRKIYDFPVNLEYDLRDELNGFQIKERSIYFKGICGACNNELDKVKE</sequence>
<feature type="binding site" evidence="10">
    <location>
        <position position="90"/>
    </location>
    <ligand>
        <name>Zn(2+)</name>
        <dbReference type="ChEBI" id="CHEBI:29105"/>
    </ligand>
</feature>
<feature type="binding site" evidence="10">
    <location>
        <position position="130"/>
    </location>
    <ligand>
        <name>Zn(2+)</name>
        <dbReference type="ChEBI" id="CHEBI:29105"/>
    </ligand>
</feature>
<feature type="binding site" evidence="10">
    <location>
        <position position="127"/>
    </location>
    <ligand>
        <name>Zn(2+)</name>
        <dbReference type="ChEBI" id="CHEBI:29105"/>
    </ligand>
</feature>
<comment type="similarity">
    <text evidence="2">Belongs to the Fur family.</text>
</comment>
<dbReference type="InterPro" id="IPR002481">
    <property type="entry name" value="FUR"/>
</dbReference>
<evidence type="ECO:0000256" key="5">
    <source>
        <dbReference type="ARBA" id="ARBA00022723"/>
    </source>
</evidence>
<comment type="subcellular location">
    <subcellularLocation>
        <location evidence="1">Cytoplasm</location>
    </subcellularLocation>
</comment>
<evidence type="ECO:0000256" key="7">
    <source>
        <dbReference type="ARBA" id="ARBA00023015"/>
    </source>
</evidence>
<evidence type="ECO:0000256" key="1">
    <source>
        <dbReference type="ARBA" id="ARBA00004496"/>
    </source>
</evidence>
<dbReference type="GO" id="GO:0000976">
    <property type="term" value="F:transcription cis-regulatory region binding"/>
    <property type="evidence" value="ECO:0007669"/>
    <property type="project" value="TreeGrafter"/>
</dbReference>
<comment type="caution">
    <text evidence="11">The sequence shown here is derived from an EMBL/GenBank/DDBJ whole genome shotgun (WGS) entry which is preliminary data.</text>
</comment>
<keyword evidence="9" id="KW-0804">Transcription</keyword>
<comment type="cofactor">
    <cofactor evidence="10">
        <name>Zn(2+)</name>
        <dbReference type="ChEBI" id="CHEBI:29105"/>
    </cofactor>
    <text evidence="10">Binds 1 zinc ion per subunit.</text>
</comment>
<evidence type="ECO:0000256" key="6">
    <source>
        <dbReference type="ARBA" id="ARBA00022833"/>
    </source>
</evidence>
<dbReference type="InterPro" id="IPR043135">
    <property type="entry name" value="Fur_C"/>
</dbReference>
<dbReference type="PANTHER" id="PTHR33202">
    <property type="entry name" value="ZINC UPTAKE REGULATION PROTEIN"/>
    <property type="match status" value="1"/>
</dbReference>
<dbReference type="GO" id="GO:0005737">
    <property type="term" value="C:cytoplasm"/>
    <property type="evidence" value="ECO:0007669"/>
    <property type="project" value="UniProtKB-SubCell"/>
</dbReference>
<dbReference type="SUPFAM" id="SSF46785">
    <property type="entry name" value="Winged helix' DNA-binding domain"/>
    <property type="match status" value="1"/>
</dbReference>
<dbReference type="AlphaFoldDB" id="A0A366I8W6"/>
<dbReference type="CDD" id="cd07153">
    <property type="entry name" value="Fur_like"/>
    <property type="match status" value="1"/>
</dbReference>
<keyword evidence="7" id="KW-0805">Transcription regulation</keyword>
<dbReference type="GO" id="GO:0003700">
    <property type="term" value="F:DNA-binding transcription factor activity"/>
    <property type="evidence" value="ECO:0007669"/>
    <property type="project" value="InterPro"/>
</dbReference>
<reference evidence="11 12" key="1">
    <citation type="submission" date="2018-06" db="EMBL/GenBank/DDBJ databases">
        <title>Genomic Encyclopedia of Type Strains, Phase IV (KMG-IV): sequencing the most valuable type-strain genomes for metagenomic binning, comparative biology and taxonomic classification.</title>
        <authorList>
            <person name="Goeker M."/>
        </authorList>
    </citation>
    <scope>NUCLEOTIDE SEQUENCE [LARGE SCALE GENOMIC DNA]</scope>
    <source>
        <strain evidence="11 12">DSM 22112</strain>
    </source>
</reference>
<proteinExistence type="inferred from homology"/>
<organism evidence="11 12">
    <name type="scientific">Alkalibaculum bacchi</name>
    <dbReference type="NCBI Taxonomy" id="645887"/>
    <lineage>
        <taxon>Bacteria</taxon>
        <taxon>Bacillati</taxon>
        <taxon>Bacillota</taxon>
        <taxon>Clostridia</taxon>
        <taxon>Eubacteriales</taxon>
        <taxon>Eubacteriaceae</taxon>
        <taxon>Alkalibaculum</taxon>
    </lineage>
</organism>
<keyword evidence="4" id="KW-0678">Repressor</keyword>
<accession>A0A366I8W6</accession>
<dbReference type="InterPro" id="IPR036388">
    <property type="entry name" value="WH-like_DNA-bd_sf"/>
</dbReference>
<evidence type="ECO:0000256" key="8">
    <source>
        <dbReference type="ARBA" id="ARBA00023125"/>
    </source>
</evidence>
<evidence type="ECO:0000313" key="11">
    <source>
        <dbReference type="EMBL" id="RBP65900.1"/>
    </source>
</evidence>
<dbReference type="Gene3D" id="3.30.1490.190">
    <property type="match status" value="1"/>
</dbReference>
<dbReference type="PANTHER" id="PTHR33202:SF8">
    <property type="entry name" value="PEROXIDE-RESPONSIVE REPRESSOR PERR"/>
    <property type="match status" value="1"/>
</dbReference>
<evidence type="ECO:0000256" key="2">
    <source>
        <dbReference type="ARBA" id="ARBA00007957"/>
    </source>
</evidence>